<proteinExistence type="predicted"/>
<reference evidence="1 2" key="1">
    <citation type="submission" date="2016-06" db="EMBL/GenBank/DDBJ databases">
        <authorList>
            <person name="Ramos C."/>
            <person name="Pintado A."/>
            <person name="Crespo-Gomez J.I."/>
        </authorList>
    </citation>
    <scope>NUCLEOTIDE SEQUENCE [LARGE SCALE GENOMIC DNA]</scope>
    <source>
        <strain evidence="1 2">AVO110</strain>
    </source>
</reference>
<evidence type="ECO:0000313" key="1">
    <source>
        <dbReference type="EMBL" id="MBC9251079.1"/>
    </source>
</evidence>
<dbReference type="Pfam" id="PF07388">
    <property type="entry name" value="A-2_8-polyST"/>
    <property type="match status" value="1"/>
</dbReference>
<protein>
    <submittedName>
        <fullName evidence="1">Uncharacterized protein</fullName>
    </submittedName>
</protein>
<dbReference type="InterPro" id="IPR010866">
    <property type="entry name" value="A-2_8-polyST"/>
</dbReference>
<accession>A0ABR7S1S3</accession>
<organism evidence="1 2">
    <name type="scientific">Aquipseudomonas alcaligenes</name>
    <name type="common">Pseudomonas alcaligenes</name>
    <dbReference type="NCBI Taxonomy" id="43263"/>
    <lineage>
        <taxon>Bacteria</taxon>
        <taxon>Pseudomonadati</taxon>
        <taxon>Pseudomonadota</taxon>
        <taxon>Gammaproteobacteria</taxon>
        <taxon>Pseudomonadales</taxon>
        <taxon>Pseudomonadaceae</taxon>
        <taxon>Aquipseudomonas</taxon>
    </lineage>
</organism>
<dbReference type="Proteomes" id="UP000744555">
    <property type="component" value="Unassembled WGS sequence"/>
</dbReference>
<comment type="caution">
    <text evidence="1">The sequence shown here is derived from an EMBL/GenBank/DDBJ whole genome shotgun (WGS) entry which is preliminary data.</text>
</comment>
<dbReference type="EMBL" id="LZEU01000001">
    <property type="protein sequence ID" value="MBC9251079.1"/>
    <property type="molecule type" value="Genomic_DNA"/>
</dbReference>
<keyword evidence="2" id="KW-1185">Reference proteome</keyword>
<name>A0ABR7S1S3_AQUAC</name>
<sequence>MAKVNIVVGFTPYHALFAERLIAELEGQTWCLFSKGWPAGGGYRRLGCFSRRYTWLHGLTYLLSFVHFALRVRWFWLKGADIELYAPHPGNIFSNYLFFSAKVRAVHVYEDGLLNYYDAPAEKFSLGRSLRRLAALGGLPYRDFSGHLAGYASGRVDTLYVSRAARVVARQQVRQVVQLASTAAAISPVAGRVLFLEQNTAAFISAEQREELLARMFALYPRDRYAFFCKGHHDFAGDGLGMENLDAELAKLPAEQVVQQLRPQVVVSFFSSALLNIASVHPEIDCVALAAGHVAVTRDGVGCSLSDIFTEAGVTCFPLEPLPAST</sequence>
<gene>
    <name evidence="1" type="ORF">A9179_12410</name>
</gene>
<dbReference type="RefSeq" id="WP_187806281.1">
    <property type="nucleotide sequence ID" value="NZ_LZEU01000001.1"/>
</dbReference>
<evidence type="ECO:0000313" key="2">
    <source>
        <dbReference type="Proteomes" id="UP000744555"/>
    </source>
</evidence>